<feature type="compositionally biased region" description="Pro residues" evidence="8">
    <location>
        <begin position="336"/>
        <end position="346"/>
    </location>
</feature>
<dbReference type="PROSITE" id="PS50011">
    <property type="entry name" value="PROTEIN_KINASE_DOM"/>
    <property type="match status" value="1"/>
</dbReference>
<evidence type="ECO:0000256" key="3">
    <source>
        <dbReference type="ARBA" id="ARBA00022679"/>
    </source>
</evidence>
<dbReference type="PANTHER" id="PTHR43289:SF6">
    <property type="entry name" value="SERINE_THREONINE-PROTEIN KINASE NEKL-3"/>
    <property type="match status" value="1"/>
</dbReference>
<keyword evidence="5 11" id="KW-0418">Kinase</keyword>
<dbReference type="PROSITE" id="PS00107">
    <property type="entry name" value="PROTEIN_KINASE_ATP"/>
    <property type="match status" value="1"/>
</dbReference>
<feature type="compositionally biased region" description="Low complexity" evidence="8">
    <location>
        <begin position="347"/>
        <end position="357"/>
    </location>
</feature>
<comment type="caution">
    <text evidence="11">The sequence shown here is derived from an EMBL/GenBank/DDBJ whole genome shotgun (WGS) entry which is preliminary data.</text>
</comment>
<feature type="domain" description="Protein kinase" evidence="10">
    <location>
        <begin position="12"/>
        <end position="270"/>
    </location>
</feature>
<dbReference type="InterPro" id="IPR000719">
    <property type="entry name" value="Prot_kinase_dom"/>
</dbReference>
<feature type="compositionally biased region" description="Pro residues" evidence="8">
    <location>
        <begin position="358"/>
        <end position="371"/>
    </location>
</feature>
<dbReference type="PROSITE" id="PS00108">
    <property type="entry name" value="PROTEIN_KINASE_ST"/>
    <property type="match status" value="1"/>
</dbReference>
<feature type="region of interest" description="Disordered" evidence="8">
    <location>
        <begin position="322"/>
        <end position="375"/>
    </location>
</feature>
<keyword evidence="2 11" id="KW-0723">Serine/threonine-protein kinase</keyword>
<dbReference type="CDD" id="cd14014">
    <property type="entry name" value="STKc_PknB_like"/>
    <property type="match status" value="1"/>
</dbReference>
<feature type="binding site" evidence="7">
    <location>
        <position position="41"/>
    </location>
    <ligand>
        <name>ATP</name>
        <dbReference type="ChEBI" id="CHEBI:30616"/>
    </ligand>
</feature>
<dbReference type="Pfam" id="PF00069">
    <property type="entry name" value="Pkinase"/>
    <property type="match status" value="1"/>
</dbReference>
<dbReference type="InterPro" id="IPR017441">
    <property type="entry name" value="Protein_kinase_ATP_BS"/>
</dbReference>
<evidence type="ECO:0000313" key="12">
    <source>
        <dbReference type="Proteomes" id="UP000741013"/>
    </source>
</evidence>
<keyword evidence="3" id="KW-0808">Transferase</keyword>
<keyword evidence="9" id="KW-1133">Transmembrane helix</keyword>
<dbReference type="Gene3D" id="3.30.200.20">
    <property type="entry name" value="Phosphorylase Kinase, domain 1"/>
    <property type="match status" value="1"/>
</dbReference>
<reference evidence="11 12" key="1">
    <citation type="submission" date="2021-03" db="EMBL/GenBank/DDBJ databases">
        <title>Sequencing the genomes of 1000 actinobacteria strains.</title>
        <authorList>
            <person name="Klenk H.-P."/>
        </authorList>
    </citation>
    <scope>NUCLEOTIDE SEQUENCE [LARGE SCALE GENOMIC DNA]</scope>
    <source>
        <strain evidence="11 12">DSM 45510</strain>
    </source>
</reference>
<gene>
    <name evidence="11" type="ORF">JOM49_004525</name>
</gene>
<evidence type="ECO:0000256" key="2">
    <source>
        <dbReference type="ARBA" id="ARBA00022527"/>
    </source>
</evidence>
<evidence type="ECO:0000256" key="5">
    <source>
        <dbReference type="ARBA" id="ARBA00022777"/>
    </source>
</evidence>
<dbReference type="EC" id="2.7.11.1" evidence="1"/>
<evidence type="ECO:0000256" key="7">
    <source>
        <dbReference type="PROSITE-ProRule" id="PRU10141"/>
    </source>
</evidence>
<keyword evidence="9" id="KW-0812">Transmembrane</keyword>
<feature type="transmembrane region" description="Helical" evidence="9">
    <location>
        <begin position="296"/>
        <end position="316"/>
    </location>
</feature>
<dbReference type="Proteomes" id="UP000741013">
    <property type="component" value="Unassembled WGS sequence"/>
</dbReference>
<keyword evidence="9" id="KW-0472">Membrane</keyword>
<dbReference type="RefSeq" id="WP_282773147.1">
    <property type="nucleotide sequence ID" value="NZ_JAGGMS010000001.1"/>
</dbReference>
<evidence type="ECO:0000256" key="6">
    <source>
        <dbReference type="ARBA" id="ARBA00022840"/>
    </source>
</evidence>
<keyword evidence="6 7" id="KW-0067">ATP-binding</keyword>
<protein>
    <recommendedName>
        <fullName evidence="1">non-specific serine/threonine protein kinase</fullName>
        <ecNumber evidence="1">2.7.11.1</ecNumber>
    </recommendedName>
</protein>
<evidence type="ECO:0000256" key="8">
    <source>
        <dbReference type="SAM" id="MobiDB-lite"/>
    </source>
</evidence>
<dbReference type="GO" id="GO:0004674">
    <property type="term" value="F:protein serine/threonine kinase activity"/>
    <property type="evidence" value="ECO:0007669"/>
    <property type="project" value="UniProtKB-KW"/>
</dbReference>
<proteinExistence type="predicted"/>
<evidence type="ECO:0000259" key="10">
    <source>
        <dbReference type="PROSITE" id="PS50011"/>
    </source>
</evidence>
<name>A0ABS4PU88_9PSEU</name>
<dbReference type="InterPro" id="IPR011009">
    <property type="entry name" value="Kinase-like_dom_sf"/>
</dbReference>
<evidence type="ECO:0000313" key="11">
    <source>
        <dbReference type="EMBL" id="MBP2182999.1"/>
    </source>
</evidence>
<dbReference type="EMBL" id="JAGGMS010000001">
    <property type="protein sequence ID" value="MBP2182999.1"/>
    <property type="molecule type" value="Genomic_DNA"/>
</dbReference>
<organism evidence="11 12">
    <name type="scientific">Amycolatopsis magusensis</name>
    <dbReference type="NCBI Taxonomy" id="882444"/>
    <lineage>
        <taxon>Bacteria</taxon>
        <taxon>Bacillati</taxon>
        <taxon>Actinomycetota</taxon>
        <taxon>Actinomycetes</taxon>
        <taxon>Pseudonocardiales</taxon>
        <taxon>Pseudonocardiaceae</taxon>
        <taxon>Amycolatopsis</taxon>
    </lineage>
</organism>
<keyword evidence="4 7" id="KW-0547">Nucleotide-binding</keyword>
<evidence type="ECO:0000256" key="4">
    <source>
        <dbReference type="ARBA" id="ARBA00022741"/>
    </source>
</evidence>
<evidence type="ECO:0000256" key="1">
    <source>
        <dbReference type="ARBA" id="ARBA00012513"/>
    </source>
</evidence>
<dbReference type="PANTHER" id="PTHR43289">
    <property type="entry name" value="MITOGEN-ACTIVATED PROTEIN KINASE KINASE KINASE 20-RELATED"/>
    <property type="match status" value="1"/>
</dbReference>
<accession>A0ABS4PU88</accession>
<dbReference type="SUPFAM" id="SSF56112">
    <property type="entry name" value="Protein kinase-like (PK-like)"/>
    <property type="match status" value="1"/>
</dbReference>
<dbReference type="SMART" id="SM00220">
    <property type="entry name" value="S_TKc"/>
    <property type="match status" value="1"/>
</dbReference>
<dbReference type="Gene3D" id="1.10.510.10">
    <property type="entry name" value="Transferase(Phosphotransferase) domain 1"/>
    <property type="match status" value="1"/>
</dbReference>
<keyword evidence="12" id="KW-1185">Reference proteome</keyword>
<evidence type="ECO:0000256" key="9">
    <source>
        <dbReference type="SAM" id="Phobius"/>
    </source>
</evidence>
<dbReference type="InterPro" id="IPR008271">
    <property type="entry name" value="Ser/Thr_kinase_AS"/>
</dbReference>
<sequence>MAETDRLIAERYRLLERIGAGAMGVVWKAEDERLDRVVALKELILPHGEDNAGVVADASARAMREGRIAARLTHPSAITVFDVVMDDDRPVLVMEYLPSTSLAEVLARRERLSAEEVAAIGAQIAAALAAAHESEIVHRDVKPANVLLSDDGVAKLSDFGISRAAGDGTLTATGFVAGTPAYFAPEVARGEDADSRSDVFSLGATLYHAVEGAPPFGVGENQIALLYRVANGEFPPPEHAGPLHGLLSRMLDVDPAARPEMTAVAAELTLVTEAKTVQIAPAQLGSGGGGNRLRPILLACVIVVLIAGGVVAVLLMNRDETPEDPPPVAQSTSEAAPPPPPPPASSAPPESSAAPPSSSAPPPSSPAPNPEQTPQQAVTDYYSLLPGNTETAYGLLSDRMKQARAKTYGDYAAFWGGMSQVQVSNVNATGDNTVSVSIVYTRSNGATEREQHTYTLVQSGGKWLIDSQR</sequence>